<comment type="caution">
    <text evidence="8">The sequence shown here is derived from an EMBL/GenBank/DDBJ whole genome shotgun (WGS) entry which is preliminary data.</text>
</comment>
<feature type="transmembrane region" description="Helical" evidence="6">
    <location>
        <begin position="46"/>
        <end position="66"/>
    </location>
</feature>
<feature type="transmembrane region" description="Helical" evidence="6">
    <location>
        <begin position="318"/>
        <end position="338"/>
    </location>
</feature>
<dbReference type="PANTHER" id="PTHR23505:SF79">
    <property type="entry name" value="PROTEIN SPINSTER"/>
    <property type="match status" value="1"/>
</dbReference>
<feature type="transmembrane region" description="Helical" evidence="6">
    <location>
        <begin position="393"/>
        <end position="421"/>
    </location>
</feature>
<dbReference type="InterPro" id="IPR020846">
    <property type="entry name" value="MFS_dom"/>
</dbReference>
<dbReference type="Gene3D" id="1.20.1250.20">
    <property type="entry name" value="MFS general substrate transporter like domains"/>
    <property type="match status" value="1"/>
</dbReference>
<feature type="transmembrane region" description="Helical" evidence="6">
    <location>
        <begin position="103"/>
        <end position="124"/>
    </location>
</feature>
<feature type="transmembrane region" description="Helical" evidence="6">
    <location>
        <begin position="136"/>
        <end position="158"/>
    </location>
</feature>
<keyword evidence="9" id="KW-1185">Reference proteome</keyword>
<dbReference type="Pfam" id="PF07690">
    <property type="entry name" value="MFS_1"/>
    <property type="match status" value="1"/>
</dbReference>
<feature type="transmembrane region" description="Helical" evidence="6">
    <location>
        <begin position="216"/>
        <end position="235"/>
    </location>
</feature>
<dbReference type="InterPro" id="IPR011701">
    <property type="entry name" value="MFS"/>
</dbReference>
<gene>
    <name evidence="8" type="ORF">HLB44_11785</name>
</gene>
<dbReference type="PANTHER" id="PTHR23505">
    <property type="entry name" value="SPINSTER"/>
    <property type="match status" value="1"/>
</dbReference>
<dbReference type="SUPFAM" id="SSF103473">
    <property type="entry name" value="MFS general substrate transporter"/>
    <property type="match status" value="1"/>
</dbReference>
<comment type="subcellular location">
    <subcellularLocation>
        <location evidence="1">Membrane</location>
        <topology evidence="1">Multi-pass membrane protein</topology>
    </subcellularLocation>
</comment>
<dbReference type="PROSITE" id="PS50850">
    <property type="entry name" value="MFS"/>
    <property type="match status" value="1"/>
</dbReference>
<organism evidence="8 9">
    <name type="scientific">Pseudaquabacterium terrae</name>
    <dbReference type="NCBI Taxonomy" id="2732868"/>
    <lineage>
        <taxon>Bacteria</taxon>
        <taxon>Pseudomonadati</taxon>
        <taxon>Pseudomonadota</taxon>
        <taxon>Betaproteobacteria</taxon>
        <taxon>Burkholderiales</taxon>
        <taxon>Sphaerotilaceae</taxon>
        <taxon>Pseudaquabacterium</taxon>
    </lineage>
</organism>
<dbReference type="InterPro" id="IPR036259">
    <property type="entry name" value="MFS_trans_sf"/>
</dbReference>
<evidence type="ECO:0000259" key="7">
    <source>
        <dbReference type="PROSITE" id="PS50850"/>
    </source>
</evidence>
<evidence type="ECO:0000256" key="4">
    <source>
        <dbReference type="ARBA" id="ARBA00022989"/>
    </source>
</evidence>
<feature type="transmembrane region" description="Helical" evidence="6">
    <location>
        <begin position="164"/>
        <end position="185"/>
    </location>
</feature>
<proteinExistence type="predicted"/>
<evidence type="ECO:0000256" key="6">
    <source>
        <dbReference type="SAM" id="Phobius"/>
    </source>
</evidence>
<keyword evidence="3 6" id="KW-0812">Transmembrane</keyword>
<feature type="transmembrane region" description="Helical" evidence="6">
    <location>
        <begin position="255"/>
        <end position="276"/>
    </location>
</feature>
<evidence type="ECO:0000256" key="5">
    <source>
        <dbReference type="ARBA" id="ARBA00023136"/>
    </source>
</evidence>
<feature type="domain" description="Major facilitator superfamily (MFS) profile" evidence="7">
    <location>
        <begin position="12"/>
        <end position="427"/>
    </location>
</feature>
<keyword evidence="4 6" id="KW-1133">Transmembrane helix</keyword>
<dbReference type="CDD" id="cd17328">
    <property type="entry name" value="MFS_spinster_like"/>
    <property type="match status" value="1"/>
</dbReference>
<keyword evidence="2" id="KW-0813">Transport</keyword>
<feature type="transmembrane region" description="Helical" evidence="6">
    <location>
        <begin position="288"/>
        <end position="306"/>
    </location>
</feature>
<sequence length="454" mass="48434">MNASTRTGVRYTLLMLFLINFLNFFDRTIPAVVLEPLRLEFGLTDTMLGLLGTAFTLVYALAGLPLGRLSDRFKRTRILGAGVFVWSVFTAASGMAWNFVSFFLIRLGVGIGEASCAPAANSMIGDMYPSKQRARALGLFMLGLPLGSLACFALVGWLAQNHGWRVPFIVAAVPGLIIAVLALTLREPVRGSQESYAIDTQTPIDRPYRRVMAIPTLWWIILSGAAVNFAAYAMGNFLPALMIRYHHVNVAQAGLVAAVVLGVTGLLGLTVGGWLADKIHALFPRGRLMMGAVCLLLAAPLLFMGLTRPAGDVLNTTVLLSAGWLLYFMYFVTVYASVQDVVEPRLRATAMAVYFFFQYVLGAGFGTVVTGALSDFYGKQAMNAAGATQMSDAFRAIGLQSSMSVVVPIAIAITGIALWFAARSFVRDAARAGGNAAPLAAPAVPSVSLAAAKA</sequence>
<keyword evidence="5 6" id="KW-0472">Membrane</keyword>
<feature type="transmembrane region" description="Helical" evidence="6">
    <location>
        <begin position="350"/>
        <end position="373"/>
    </location>
</feature>
<accession>A0ABX2EGF6</accession>
<dbReference type="RefSeq" id="WP_173122764.1">
    <property type="nucleotide sequence ID" value="NZ_JABRWJ010000003.1"/>
</dbReference>
<name>A0ABX2EGF6_9BURK</name>
<dbReference type="EMBL" id="JABRWJ010000003">
    <property type="protein sequence ID" value="NRF67666.1"/>
    <property type="molecule type" value="Genomic_DNA"/>
</dbReference>
<reference evidence="8 9" key="1">
    <citation type="submission" date="2020-05" db="EMBL/GenBank/DDBJ databases">
        <title>Aquincola sp. isolate from soil.</title>
        <authorList>
            <person name="Han J."/>
            <person name="Kim D.-U."/>
        </authorList>
    </citation>
    <scope>NUCLEOTIDE SEQUENCE [LARGE SCALE GENOMIC DNA]</scope>
    <source>
        <strain evidence="8 9">S2</strain>
    </source>
</reference>
<feature type="transmembrane region" description="Helical" evidence="6">
    <location>
        <begin position="78"/>
        <end position="97"/>
    </location>
</feature>
<evidence type="ECO:0000313" key="9">
    <source>
        <dbReference type="Proteomes" id="UP000737171"/>
    </source>
</evidence>
<protein>
    <submittedName>
        <fullName evidence="8">MFS transporter</fullName>
    </submittedName>
</protein>
<dbReference type="Proteomes" id="UP000737171">
    <property type="component" value="Unassembled WGS sequence"/>
</dbReference>
<feature type="transmembrane region" description="Helical" evidence="6">
    <location>
        <begin position="12"/>
        <end position="34"/>
    </location>
</feature>
<evidence type="ECO:0000256" key="1">
    <source>
        <dbReference type="ARBA" id="ARBA00004141"/>
    </source>
</evidence>
<dbReference type="InterPro" id="IPR044770">
    <property type="entry name" value="MFS_spinster-like"/>
</dbReference>
<evidence type="ECO:0000256" key="3">
    <source>
        <dbReference type="ARBA" id="ARBA00022692"/>
    </source>
</evidence>
<evidence type="ECO:0000256" key="2">
    <source>
        <dbReference type="ARBA" id="ARBA00022448"/>
    </source>
</evidence>
<evidence type="ECO:0000313" key="8">
    <source>
        <dbReference type="EMBL" id="NRF67666.1"/>
    </source>
</evidence>